<dbReference type="Proteomes" id="UP000268056">
    <property type="component" value="Unassembled WGS sequence"/>
</dbReference>
<evidence type="ECO:0000313" key="1">
    <source>
        <dbReference type="EMBL" id="RMO84851.1"/>
    </source>
</evidence>
<dbReference type="AlphaFoldDB" id="A0A3M3YRG9"/>
<protein>
    <submittedName>
        <fullName evidence="1">Uncharacterized protein</fullName>
    </submittedName>
</protein>
<sequence>MLNQDVIAHAAKSAFEFTVAMNIFCQVIKDQRFPLSSNLQMAGSIFCSPTPAS</sequence>
<proteinExistence type="predicted"/>
<organism evidence="1 2">
    <name type="scientific">Pseudomonas syringae pv. tagetis</name>
    <dbReference type="NCBI Taxonomy" id="129140"/>
    <lineage>
        <taxon>Bacteria</taxon>
        <taxon>Pseudomonadati</taxon>
        <taxon>Pseudomonadota</taxon>
        <taxon>Gammaproteobacteria</taxon>
        <taxon>Pseudomonadales</taxon>
        <taxon>Pseudomonadaceae</taxon>
        <taxon>Pseudomonas</taxon>
    </lineage>
</organism>
<reference evidence="1 2" key="1">
    <citation type="submission" date="2018-08" db="EMBL/GenBank/DDBJ databases">
        <title>Recombination of ecologically and evolutionarily significant loci maintains genetic cohesion in the Pseudomonas syringae species complex.</title>
        <authorList>
            <person name="Dillon M."/>
            <person name="Thakur S."/>
            <person name="Almeida R.N.D."/>
            <person name="Weir B.S."/>
            <person name="Guttman D.S."/>
        </authorList>
    </citation>
    <scope>NUCLEOTIDE SEQUENCE [LARGE SCALE GENOMIC DNA]</scope>
    <source>
        <strain evidence="1 2">ICMP 4092</strain>
    </source>
</reference>
<evidence type="ECO:0000313" key="2">
    <source>
        <dbReference type="Proteomes" id="UP000268056"/>
    </source>
</evidence>
<dbReference type="EMBL" id="RBQC01000119">
    <property type="protein sequence ID" value="RMO84851.1"/>
    <property type="molecule type" value="Genomic_DNA"/>
</dbReference>
<accession>A0A3M3YRG9</accession>
<name>A0A3M3YRG9_9PSED</name>
<gene>
    <name evidence="1" type="ORF">ALQ32_101881</name>
</gene>
<comment type="caution">
    <text evidence="1">The sequence shown here is derived from an EMBL/GenBank/DDBJ whole genome shotgun (WGS) entry which is preliminary data.</text>
</comment>